<protein>
    <submittedName>
        <fullName evidence="2">Uncharacterized protein</fullName>
    </submittedName>
</protein>
<sequence length="130" mass="14753">MSSDAARHAQLEAKLDSLASLRQEVQRLYESTRAELYAVREEVTRERRARVALGAENARLQEWNRELSAQLSSLLEQRLRLELASVAEMLRDLAEAGARVAQLERHIASQAEAEAQLREARRQQAALEDC</sequence>
<dbReference type="RefSeq" id="XP_005762645.1">
    <property type="nucleotide sequence ID" value="XM_005762588.1"/>
</dbReference>
<dbReference type="KEGG" id="ehx:EMIHUDRAFT_215884"/>
<dbReference type="AlphaFoldDB" id="A0A0D3IG31"/>
<dbReference type="GeneID" id="17256330"/>
<organism evidence="2 3">
    <name type="scientific">Emiliania huxleyi (strain CCMP1516)</name>
    <dbReference type="NCBI Taxonomy" id="280463"/>
    <lineage>
        <taxon>Eukaryota</taxon>
        <taxon>Haptista</taxon>
        <taxon>Haptophyta</taxon>
        <taxon>Prymnesiophyceae</taxon>
        <taxon>Isochrysidales</taxon>
        <taxon>Noelaerhabdaceae</taxon>
        <taxon>Emiliania</taxon>
    </lineage>
</organism>
<evidence type="ECO:0000256" key="1">
    <source>
        <dbReference type="SAM" id="Coils"/>
    </source>
</evidence>
<evidence type="ECO:0000313" key="2">
    <source>
        <dbReference type="EnsemblProtists" id="EOD10216"/>
    </source>
</evidence>
<accession>A0A0D3IG31</accession>
<dbReference type="HOGENOM" id="CLU_156209_0_0_1"/>
<reference evidence="2" key="2">
    <citation type="submission" date="2024-10" db="UniProtKB">
        <authorList>
            <consortium name="EnsemblProtists"/>
        </authorList>
    </citation>
    <scope>IDENTIFICATION</scope>
</reference>
<keyword evidence="1" id="KW-0175">Coiled coil</keyword>
<proteinExistence type="predicted"/>
<feature type="coiled-coil region" evidence="1">
    <location>
        <begin position="64"/>
        <end position="130"/>
    </location>
</feature>
<keyword evidence="3" id="KW-1185">Reference proteome</keyword>
<dbReference type="EnsemblProtists" id="EOD10216">
    <property type="protein sequence ID" value="EOD10216"/>
    <property type="gene ID" value="EMIHUDRAFT_215884"/>
</dbReference>
<reference evidence="3" key="1">
    <citation type="journal article" date="2013" name="Nature">
        <title>Pan genome of the phytoplankton Emiliania underpins its global distribution.</title>
        <authorList>
            <person name="Read B.A."/>
            <person name="Kegel J."/>
            <person name="Klute M.J."/>
            <person name="Kuo A."/>
            <person name="Lefebvre S.C."/>
            <person name="Maumus F."/>
            <person name="Mayer C."/>
            <person name="Miller J."/>
            <person name="Monier A."/>
            <person name="Salamov A."/>
            <person name="Young J."/>
            <person name="Aguilar M."/>
            <person name="Claverie J.M."/>
            <person name="Frickenhaus S."/>
            <person name="Gonzalez K."/>
            <person name="Herman E.K."/>
            <person name="Lin Y.C."/>
            <person name="Napier J."/>
            <person name="Ogata H."/>
            <person name="Sarno A.F."/>
            <person name="Shmutz J."/>
            <person name="Schroeder D."/>
            <person name="de Vargas C."/>
            <person name="Verret F."/>
            <person name="von Dassow P."/>
            <person name="Valentin K."/>
            <person name="Van de Peer Y."/>
            <person name="Wheeler G."/>
            <person name="Dacks J.B."/>
            <person name="Delwiche C.F."/>
            <person name="Dyhrman S.T."/>
            <person name="Glockner G."/>
            <person name="John U."/>
            <person name="Richards T."/>
            <person name="Worden A.Z."/>
            <person name="Zhang X."/>
            <person name="Grigoriev I.V."/>
            <person name="Allen A.E."/>
            <person name="Bidle K."/>
            <person name="Borodovsky M."/>
            <person name="Bowler C."/>
            <person name="Brownlee C."/>
            <person name="Cock J.M."/>
            <person name="Elias M."/>
            <person name="Gladyshev V.N."/>
            <person name="Groth M."/>
            <person name="Guda C."/>
            <person name="Hadaegh A."/>
            <person name="Iglesias-Rodriguez M.D."/>
            <person name="Jenkins J."/>
            <person name="Jones B.M."/>
            <person name="Lawson T."/>
            <person name="Leese F."/>
            <person name="Lindquist E."/>
            <person name="Lobanov A."/>
            <person name="Lomsadze A."/>
            <person name="Malik S.B."/>
            <person name="Marsh M.E."/>
            <person name="Mackinder L."/>
            <person name="Mock T."/>
            <person name="Mueller-Roeber B."/>
            <person name="Pagarete A."/>
            <person name="Parker M."/>
            <person name="Probert I."/>
            <person name="Quesneville H."/>
            <person name="Raines C."/>
            <person name="Rensing S.A."/>
            <person name="Riano-Pachon D.M."/>
            <person name="Richier S."/>
            <person name="Rokitta S."/>
            <person name="Shiraiwa Y."/>
            <person name="Soanes D.M."/>
            <person name="van der Giezen M."/>
            <person name="Wahlund T.M."/>
            <person name="Williams B."/>
            <person name="Wilson W."/>
            <person name="Wolfe G."/>
            <person name="Wurch L.L."/>
        </authorList>
    </citation>
    <scope>NUCLEOTIDE SEQUENCE</scope>
</reference>
<evidence type="ECO:0000313" key="3">
    <source>
        <dbReference type="Proteomes" id="UP000013827"/>
    </source>
</evidence>
<dbReference type="Proteomes" id="UP000013827">
    <property type="component" value="Unassembled WGS sequence"/>
</dbReference>
<dbReference type="PaxDb" id="2903-EOD10216"/>
<name>A0A0D3IG31_EMIH1</name>